<dbReference type="Proteomes" id="UP001396334">
    <property type="component" value="Unassembled WGS sequence"/>
</dbReference>
<gene>
    <name evidence="1" type="ORF">V6N11_062639</name>
</gene>
<dbReference type="Pfam" id="PF05553">
    <property type="entry name" value="DUF761"/>
    <property type="match status" value="1"/>
</dbReference>
<sequence length="195" mass="22481">MEPNPPFITKKLSDLARLSFFMVRKGFSKGKLVLDDLQFLMKRGKVVGKALNEASSSCRSRDVHLSFVSPMEYEFSCRTSPSHRPYVPLHRRKKKSARYRYYASTPSRTRDGLGCGGCRDAGDYESPLPKTLVIPKGRRGKKVSKESPLVLKDHRDRDKDEYRVDEAAEEFIQSFYTQLRLQKWLAVMDAADYYV</sequence>
<reference evidence="1 2" key="1">
    <citation type="journal article" date="2024" name="G3 (Bethesda)">
        <title>Genome assembly of Hibiscus sabdariffa L. provides insights into metabolisms of medicinal natural products.</title>
        <authorList>
            <person name="Kim T."/>
        </authorList>
    </citation>
    <scope>NUCLEOTIDE SEQUENCE [LARGE SCALE GENOMIC DNA]</scope>
    <source>
        <strain evidence="1">TK-2024</strain>
        <tissue evidence="1">Old leaves</tissue>
    </source>
</reference>
<evidence type="ECO:0000313" key="1">
    <source>
        <dbReference type="EMBL" id="KAK8991636.1"/>
    </source>
</evidence>
<name>A0ABR2PTQ5_9ROSI</name>
<proteinExistence type="predicted"/>
<accession>A0ABR2PTQ5</accession>
<protein>
    <submittedName>
        <fullName evidence="1">Uncharacterized protein</fullName>
    </submittedName>
</protein>
<dbReference type="InterPro" id="IPR008480">
    <property type="entry name" value="DUF761_pln"/>
</dbReference>
<organism evidence="1 2">
    <name type="scientific">Hibiscus sabdariffa</name>
    <name type="common">roselle</name>
    <dbReference type="NCBI Taxonomy" id="183260"/>
    <lineage>
        <taxon>Eukaryota</taxon>
        <taxon>Viridiplantae</taxon>
        <taxon>Streptophyta</taxon>
        <taxon>Embryophyta</taxon>
        <taxon>Tracheophyta</taxon>
        <taxon>Spermatophyta</taxon>
        <taxon>Magnoliopsida</taxon>
        <taxon>eudicotyledons</taxon>
        <taxon>Gunneridae</taxon>
        <taxon>Pentapetalae</taxon>
        <taxon>rosids</taxon>
        <taxon>malvids</taxon>
        <taxon>Malvales</taxon>
        <taxon>Malvaceae</taxon>
        <taxon>Malvoideae</taxon>
        <taxon>Hibiscus</taxon>
    </lineage>
</organism>
<evidence type="ECO:0000313" key="2">
    <source>
        <dbReference type="Proteomes" id="UP001396334"/>
    </source>
</evidence>
<dbReference type="EMBL" id="JBBPBN010000052">
    <property type="protein sequence ID" value="KAK8991636.1"/>
    <property type="molecule type" value="Genomic_DNA"/>
</dbReference>
<dbReference type="PANTHER" id="PTHR33265:SF28">
    <property type="entry name" value="DUF761 DOMAIN-CONTAINING PROTEIN"/>
    <property type="match status" value="1"/>
</dbReference>
<comment type="caution">
    <text evidence="1">The sequence shown here is derived from an EMBL/GenBank/DDBJ whole genome shotgun (WGS) entry which is preliminary data.</text>
</comment>
<keyword evidence="2" id="KW-1185">Reference proteome</keyword>
<dbReference type="PANTHER" id="PTHR33265">
    <property type="entry name" value="AVR9/CF-9 RAPIDLY ELICITED PROTEIN-RELATED"/>
    <property type="match status" value="1"/>
</dbReference>